<feature type="region of interest" description="Disordered" evidence="1">
    <location>
        <begin position="212"/>
        <end position="242"/>
    </location>
</feature>
<feature type="transmembrane region" description="Helical" evidence="2">
    <location>
        <begin position="81"/>
        <end position="102"/>
    </location>
</feature>
<feature type="transmembrane region" description="Helical" evidence="2">
    <location>
        <begin position="143"/>
        <end position="162"/>
    </location>
</feature>
<dbReference type="AlphaFoldDB" id="I0HB25"/>
<evidence type="ECO:0000313" key="4">
    <source>
        <dbReference type="Proteomes" id="UP000007882"/>
    </source>
</evidence>
<proteinExistence type="predicted"/>
<dbReference type="STRING" id="512565.AMIS_49920"/>
<accession>I0HB25</accession>
<dbReference type="PATRIC" id="fig|512565.3.peg.4983"/>
<keyword evidence="4" id="KW-1185">Reference proteome</keyword>
<feature type="transmembrane region" description="Helical" evidence="2">
    <location>
        <begin position="182"/>
        <end position="203"/>
    </location>
</feature>
<sequence>MKSRVYHGALAGIVGVSLIIQLTLTATDTAPHAGPVDPEPALTRFIRLFSYFTIQSNLLLLAATAALALNPHRDGRLWRVIRLDALLGIVITGLVYSTILAGQVELYGAAWLADFGFHYVAPWTALLGWLLFGPRPRIDGRTLAWAALWPAAWITYTLAHGAATDWYPYPFADVTELGYPTVLVNLGAVVLLAALIATVMRLLDPRLPSGSPAMPEVEAPTAVPHPRSGEEKVVERESGAGR</sequence>
<protein>
    <recommendedName>
        <fullName evidence="5">Integral membrane protein</fullName>
    </recommendedName>
</protein>
<feature type="transmembrane region" description="Helical" evidence="2">
    <location>
        <begin position="108"/>
        <end position="131"/>
    </location>
</feature>
<dbReference type="RefSeq" id="WP_014445101.1">
    <property type="nucleotide sequence ID" value="NC_017093.1"/>
</dbReference>
<evidence type="ECO:0000256" key="2">
    <source>
        <dbReference type="SAM" id="Phobius"/>
    </source>
</evidence>
<evidence type="ECO:0000256" key="1">
    <source>
        <dbReference type="SAM" id="MobiDB-lite"/>
    </source>
</evidence>
<dbReference type="OrthoDB" id="9809977at2"/>
<keyword evidence="2" id="KW-0812">Transmembrane</keyword>
<dbReference type="KEGG" id="ams:AMIS_49920"/>
<feature type="compositionally biased region" description="Basic and acidic residues" evidence="1">
    <location>
        <begin position="227"/>
        <end position="242"/>
    </location>
</feature>
<dbReference type="Proteomes" id="UP000007882">
    <property type="component" value="Chromosome"/>
</dbReference>
<keyword evidence="2" id="KW-0472">Membrane</keyword>
<reference evidence="3 4" key="1">
    <citation type="submission" date="2012-02" db="EMBL/GenBank/DDBJ databases">
        <title>Complete genome sequence of Actinoplanes missouriensis 431 (= NBRC 102363).</title>
        <authorList>
            <person name="Ohnishi Y."/>
            <person name="Ishikawa J."/>
            <person name="Sekine M."/>
            <person name="Hosoyama A."/>
            <person name="Harada T."/>
            <person name="Narita H."/>
            <person name="Hata T."/>
            <person name="Konno Y."/>
            <person name="Tutikane K."/>
            <person name="Fujita N."/>
            <person name="Horinouchi S."/>
            <person name="Hayakawa M."/>
        </authorList>
    </citation>
    <scope>NUCLEOTIDE SEQUENCE [LARGE SCALE GENOMIC DNA]</scope>
    <source>
        <strain evidence="4">ATCC 14538 / DSM 43046 / CBS 188.64 / JCM 3121 / NBRC 102363 / NCIMB 12654 / NRRL B-3342 / UNCC 431</strain>
    </source>
</reference>
<evidence type="ECO:0008006" key="5">
    <source>
        <dbReference type="Google" id="ProtNLM"/>
    </source>
</evidence>
<keyword evidence="2" id="KW-1133">Transmembrane helix</keyword>
<dbReference type="eggNOG" id="COG2141">
    <property type="taxonomic scope" value="Bacteria"/>
</dbReference>
<evidence type="ECO:0000313" key="3">
    <source>
        <dbReference type="EMBL" id="BAL90212.1"/>
    </source>
</evidence>
<organism evidence="3 4">
    <name type="scientific">Actinoplanes missouriensis (strain ATCC 14538 / DSM 43046 / CBS 188.64 / JCM 3121 / NBRC 102363 / NCIMB 12654 / NRRL B-3342 / UNCC 431)</name>
    <dbReference type="NCBI Taxonomy" id="512565"/>
    <lineage>
        <taxon>Bacteria</taxon>
        <taxon>Bacillati</taxon>
        <taxon>Actinomycetota</taxon>
        <taxon>Actinomycetes</taxon>
        <taxon>Micromonosporales</taxon>
        <taxon>Micromonosporaceae</taxon>
        <taxon>Actinoplanes</taxon>
    </lineage>
</organism>
<dbReference type="EMBL" id="AP012319">
    <property type="protein sequence ID" value="BAL90212.1"/>
    <property type="molecule type" value="Genomic_DNA"/>
</dbReference>
<dbReference type="InterPro" id="IPR049713">
    <property type="entry name" value="Pr6Pr-like"/>
</dbReference>
<gene>
    <name evidence="3" type="ordered locus">AMIS_49920</name>
</gene>
<dbReference type="HOGENOM" id="CLU_077680_2_1_11"/>
<dbReference type="NCBIfam" id="NF038065">
    <property type="entry name" value="Pr6Pr"/>
    <property type="match status" value="1"/>
</dbReference>
<feature type="transmembrane region" description="Helical" evidence="2">
    <location>
        <begin position="49"/>
        <end position="69"/>
    </location>
</feature>
<name>I0HB25_ACTM4</name>